<comment type="caution">
    <text evidence="1">The sequence shown here is derived from an EMBL/GenBank/DDBJ whole genome shotgun (WGS) entry which is preliminary data.</text>
</comment>
<accession>A0A9D2GYR2</accession>
<evidence type="ECO:0000313" key="1">
    <source>
        <dbReference type="EMBL" id="HIZ92428.1"/>
    </source>
</evidence>
<reference evidence="1" key="2">
    <citation type="submission" date="2021-04" db="EMBL/GenBank/DDBJ databases">
        <authorList>
            <person name="Gilroy R."/>
        </authorList>
    </citation>
    <scope>NUCLEOTIDE SEQUENCE</scope>
    <source>
        <strain evidence="1">CHK118-2852</strain>
    </source>
</reference>
<protein>
    <submittedName>
        <fullName evidence="1">Uncharacterized protein</fullName>
    </submittedName>
</protein>
<evidence type="ECO:0000313" key="2">
    <source>
        <dbReference type="Proteomes" id="UP000824108"/>
    </source>
</evidence>
<dbReference type="EMBL" id="DXAV01000083">
    <property type="protein sequence ID" value="HIZ92428.1"/>
    <property type="molecule type" value="Genomic_DNA"/>
</dbReference>
<reference evidence="1" key="1">
    <citation type="journal article" date="2021" name="PeerJ">
        <title>Extensive microbial diversity within the chicken gut microbiome revealed by metagenomics and culture.</title>
        <authorList>
            <person name="Gilroy R."/>
            <person name="Ravi A."/>
            <person name="Getino M."/>
            <person name="Pursley I."/>
            <person name="Horton D.L."/>
            <person name="Alikhan N.F."/>
            <person name="Baker D."/>
            <person name="Gharbi K."/>
            <person name="Hall N."/>
            <person name="Watson M."/>
            <person name="Adriaenssens E.M."/>
            <person name="Foster-Nyarko E."/>
            <person name="Jarju S."/>
            <person name="Secka A."/>
            <person name="Antonio M."/>
            <person name="Oren A."/>
            <person name="Chaudhuri R.R."/>
            <person name="La Ragione R."/>
            <person name="Hildebrand F."/>
            <person name="Pallen M.J."/>
        </authorList>
    </citation>
    <scope>NUCLEOTIDE SEQUENCE</scope>
    <source>
        <strain evidence="1">CHK118-2852</strain>
    </source>
</reference>
<gene>
    <name evidence="1" type="ORF">H9807_09995</name>
</gene>
<dbReference type="AlphaFoldDB" id="A0A9D2GYR2"/>
<organism evidence="1 2">
    <name type="scientific">Candidatus Bacteroides merdavium</name>
    <dbReference type="NCBI Taxonomy" id="2838472"/>
    <lineage>
        <taxon>Bacteria</taxon>
        <taxon>Pseudomonadati</taxon>
        <taxon>Bacteroidota</taxon>
        <taxon>Bacteroidia</taxon>
        <taxon>Bacteroidales</taxon>
        <taxon>Bacteroidaceae</taxon>
        <taxon>Bacteroides</taxon>
    </lineage>
</organism>
<proteinExistence type="predicted"/>
<name>A0A9D2GYR2_9BACE</name>
<dbReference type="Proteomes" id="UP000824108">
    <property type="component" value="Unassembled WGS sequence"/>
</dbReference>
<sequence length="70" mass="7995">MGPIKVVHVHLIFEKKDFYFGSLSAVFETLDEDRIGIKKSTLLHAKMEDGSVKMTKRARIVVSHLIRGNR</sequence>